<dbReference type="SUPFAM" id="SSF53187">
    <property type="entry name" value="Zn-dependent exopeptidases"/>
    <property type="match status" value="1"/>
</dbReference>
<gene>
    <name evidence="5" type="ORF">OUO13_13665</name>
</gene>
<evidence type="ECO:0000256" key="2">
    <source>
        <dbReference type="ARBA" id="ARBA00022723"/>
    </source>
</evidence>
<keyword evidence="6" id="KW-1185">Reference proteome</keyword>
<evidence type="ECO:0000256" key="3">
    <source>
        <dbReference type="ARBA" id="ARBA00022801"/>
    </source>
</evidence>
<feature type="domain" description="Peptidase M20 dimerisation" evidence="4">
    <location>
        <begin position="209"/>
        <end position="359"/>
    </location>
</feature>
<dbReference type="Gene3D" id="3.40.630.10">
    <property type="entry name" value="Zn peptidases"/>
    <property type="match status" value="1"/>
</dbReference>
<comment type="caution">
    <text evidence="5">The sequence shown here is derived from an EMBL/GenBank/DDBJ whole genome shotgun (WGS) entry which is preliminary data.</text>
</comment>
<dbReference type="GO" id="GO:0046872">
    <property type="term" value="F:metal ion binding"/>
    <property type="evidence" value="ECO:0007669"/>
    <property type="project" value="UniProtKB-KW"/>
</dbReference>
<reference evidence="5" key="1">
    <citation type="submission" date="2022-11" db="EMBL/GenBank/DDBJ databases">
        <title>Parathalassolutuus dongxingensis gen. nov., sp. nov., a novel member of family Oceanospirillaceae isolated from a coastal shrimp pond in Guangxi, China.</title>
        <authorList>
            <person name="Chen H."/>
        </authorList>
    </citation>
    <scope>NUCLEOTIDE SEQUENCE</scope>
    <source>
        <strain evidence="5">G-43</strain>
    </source>
</reference>
<dbReference type="PANTHER" id="PTHR43270">
    <property type="entry name" value="BETA-ALA-HIS DIPEPTIDASE"/>
    <property type="match status" value="1"/>
</dbReference>
<evidence type="ECO:0000313" key="5">
    <source>
        <dbReference type="EMBL" id="MCY0966237.1"/>
    </source>
</evidence>
<sequence>MPEAISPLRHRALQQARLYLGSGALEQVLARRTRYRTVSQGAEYRDELLAYLHEEITPALLQLGFECRLLDNPKAGCPPLLIGHRCEDPALPTLLMYGHGDVMPGMDNGWDEGLSPWHLTVRDGRWYGRGSADNKGQHSINLAALEAVLRVREGRLGYNLKILFEMSEEVGSPGLEETCREHATELAADLFLASDGPRIRHDLPTLFLGSRGVMQFRLTVNPGNGARHSGNWGGILTNPATVLAHALTTLVSTNGRLLADFLRAPAIPDAIRALIRDLPVGGESHDPQLNPHWGDDGLSYAEKLYGSNTLEVVGFSAGQTDRAVGAIPARAEAICQLRFVDGTAWQAILPRLREWLDQRGFAEVQIQSEGGYPATRLDPQHPWAQFARDSVSRSLGRPVQLLPNLGGTIPNHCFADVLGLPTVWLPHSYPSCDQHAPNEHLLESIIADGLEAAAGLFWDLGDHFQQLCRGPAGSVTAEARV</sequence>
<evidence type="ECO:0000256" key="1">
    <source>
        <dbReference type="ARBA" id="ARBA00022670"/>
    </source>
</evidence>
<accession>A0A9X3EET2</accession>
<dbReference type="GO" id="GO:0008233">
    <property type="term" value="F:peptidase activity"/>
    <property type="evidence" value="ECO:0007669"/>
    <property type="project" value="UniProtKB-KW"/>
</dbReference>
<dbReference type="InterPro" id="IPR002933">
    <property type="entry name" value="Peptidase_M20"/>
</dbReference>
<organism evidence="5 6">
    <name type="scientific">Parathalassolituus penaei</name>
    <dbReference type="NCBI Taxonomy" id="2997323"/>
    <lineage>
        <taxon>Bacteria</taxon>
        <taxon>Pseudomonadati</taxon>
        <taxon>Pseudomonadota</taxon>
        <taxon>Gammaproteobacteria</taxon>
        <taxon>Oceanospirillales</taxon>
        <taxon>Oceanospirillaceae</taxon>
        <taxon>Parathalassolituus</taxon>
    </lineage>
</organism>
<dbReference type="Gene3D" id="3.30.70.360">
    <property type="match status" value="1"/>
</dbReference>
<dbReference type="NCBIfam" id="NF005478">
    <property type="entry name" value="PRK07079.1"/>
    <property type="match status" value="1"/>
</dbReference>
<keyword evidence="3" id="KW-0378">Hydrolase</keyword>
<dbReference type="EMBL" id="JAPNOA010000039">
    <property type="protein sequence ID" value="MCY0966237.1"/>
    <property type="molecule type" value="Genomic_DNA"/>
</dbReference>
<dbReference type="GO" id="GO:0006508">
    <property type="term" value="P:proteolysis"/>
    <property type="evidence" value="ECO:0007669"/>
    <property type="project" value="UniProtKB-KW"/>
</dbReference>
<dbReference type="InterPro" id="IPR051458">
    <property type="entry name" value="Cyt/Met_Dipeptidase"/>
</dbReference>
<dbReference type="Pfam" id="PF07687">
    <property type="entry name" value="M20_dimer"/>
    <property type="match status" value="1"/>
</dbReference>
<evidence type="ECO:0000313" key="6">
    <source>
        <dbReference type="Proteomes" id="UP001150830"/>
    </source>
</evidence>
<keyword evidence="1" id="KW-0645">Protease</keyword>
<protein>
    <submittedName>
        <fullName evidence="5">M20 family metallopeptidase</fullName>
    </submittedName>
</protein>
<keyword evidence="2" id="KW-0479">Metal-binding</keyword>
<dbReference type="AlphaFoldDB" id="A0A9X3EET2"/>
<name>A0A9X3EET2_9GAMM</name>
<proteinExistence type="predicted"/>
<evidence type="ECO:0000259" key="4">
    <source>
        <dbReference type="Pfam" id="PF07687"/>
    </source>
</evidence>
<dbReference type="PANTHER" id="PTHR43270:SF12">
    <property type="entry name" value="SUCCINYL-DIAMINOPIMELATE DESUCCINYLASE"/>
    <property type="match status" value="1"/>
</dbReference>
<dbReference type="InterPro" id="IPR011650">
    <property type="entry name" value="Peptidase_M20_dimer"/>
</dbReference>
<dbReference type="Proteomes" id="UP001150830">
    <property type="component" value="Unassembled WGS sequence"/>
</dbReference>
<dbReference type="RefSeq" id="WP_283174448.1">
    <property type="nucleotide sequence ID" value="NZ_JAPNOA010000039.1"/>
</dbReference>
<dbReference type="Pfam" id="PF01546">
    <property type="entry name" value="Peptidase_M20"/>
    <property type="match status" value="1"/>
</dbReference>